<keyword evidence="2" id="KW-1185">Reference proteome</keyword>
<proteinExistence type="predicted"/>
<organism evidence="1 2">
    <name type="scientific">Microbacterium suwonense</name>
    <dbReference type="NCBI Taxonomy" id="683047"/>
    <lineage>
        <taxon>Bacteria</taxon>
        <taxon>Bacillati</taxon>
        <taxon>Actinomycetota</taxon>
        <taxon>Actinomycetes</taxon>
        <taxon>Micrococcales</taxon>
        <taxon>Microbacteriaceae</taxon>
        <taxon>Microbacterium</taxon>
    </lineage>
</organism>
<accession>A0ABM8FSD8</accession>
<evidence type="ECO:0000313" key="2">
    <source>
        <dbReference type="Proteomes" id="UP001321543"/>
    </source>
</evidence>
<gene>
    <name evidence="1" type="ORF">GCM10025863_10190</name>
</gene>
<evidence type="ECO:0000313" key="1">
    <source>
        <dbReference type="EMBL" id="BDZ38405.1"/>
    </source>
</evidence>
<reference evidence="2" key="1">
    <citation type="journal article" date="2019" name="Int. J. Syst. Evol. Microbiol.">
        <title>The Global Catalogue of Microorganisms (GCM) 10K type strain sequencing project: providing services to taxonomists for standard genome sequencing and annotation.</title>
        <authorList>
            <consortium name="The Broad Institute Genomics Platform"/>
            <consortium name="The Broad Institute Genome Sequencing Center for Infectious Disease"/>
            <person name="Wu L."/>
            <person name="Ma J."/>
        </authorList>
    </citation>
    <scope>NUCLEOTIDE SEQUENCE [LARGE SCALE GENOMIC DNA]</scope>
    <source>
        <strain evidence="2">NBRC 106310</strain>
    </source>
</reference>
<dbReference type="RefSeq" id="WP_286302245.1">
    <property type="nucleotide sequence ID" value="NZ_AP027728.1"/>
</dbReference>
<protein>
    <submittedName>
        <fullName evidence="1">Uncharacterized protein</fullName>
    </submittedName>
</protein>
<name>A0ABM8FSD8_9MICO</name>
<dbReference type="EMBL" id="AP027728">
    <property type="protein sequence ID" value="BDZ38405.1"/>
    <property type="molecule type" value="Genomic_DNA"/>
</dbReference>
<sequence>MRFVWAVVAFVLATVLIGAGIAQRTIFMGPTEQRMELSVDEPTPYVLVDADVLRAHTGLQTLLVRGRATSSSHMAAPTT</sequence>
<dbReference type="Proteomes" id="UP001321543">
    <property type="component" value="Chromosome"/>
</dbReference>